<organism evidence="1 2">
    <name type="scientific">Phanerochaete carnosa (strain HHB-10118-sp)</name>
    <name type="common">White-rot fungus</name>
    <name type="synonym">Peniophora carnosa</name>
    <dbReference type="NCBI Taxonomy" id="650164"/>
    <lineage>
        <taxon>Eukaryota</taxon>
        <taxon>Fungi</taxon>
        <taxon>Dikarya</taxon>
        <taxon>Basidiomycota</taxon>
        <taxon>Agaricomycotina</taxon>
        <taxon>Agaricomycetes</taxon>
        <taxon>Polyporales</taxon>
        <taxon>Phanerochaetaceae</taxon>
        <taxon>Phanerochaete</taxon>
    </lineage>
</organism>
<dbReference type="EMBL" id="JH930468">
    <property type="protein sequence ID" value="EKM60460.1"/>
    <property type="molecule type" value="Genomic_DNA"/>
</dbReference>
<dbReference type="Proteomes" id="UP000008370">
    <property type="component" value="Unassembled WGS sequence"/>
</dbReference>
<proteinExistence type="predicted"/>
<name>K5WM04_PHACS</name>
<sequence>MTKSCADSGAPSRRKLTHKNINIRSVDLTTVAINRPVNVPAVLSGYTTLSQPTTIPV</sequence>
<reference evidence="1 2" key="1">
    <citation type="journal article" date="2012" name="BMC Genomics">
        <title>Comparative genomics of the white-rot fungi, Phanerochaete carnosa and P. chrysosporium, to elucidate the genetic basis of the distinct wood types they colonize.</title>
        <authorList>
            <person name="Suzuki H."/>
            <person name="MacDonald J."/>
            <person name="Syed K."/>
            <person name="Salamov A."/>
            <person name="Hori C."/>
            <person name="Aerts A."/>
            <person name="Henrissat B."/>
            <person name="Wiebenga A."/>
            <person name="vanKuyk P.A."/>
            <person name="Barry K."/>
            <person name="Lindquist E."/>
            <person name="LaButti K."/>
            <person name="Lapidus A."/>
            <person name="Lucas S."/>
            <person name="Coutinho P."/>
            <person name="Gong Y."/>
            <person name="Samejima M."/>
            <person name="Mahadevan R."/>
            <person name="Abou-Zaid M."/>
            <person name="de Vries R.P."/>
            <person name="Igarashi K."/>
            <person name="Yadav J.S."/>
            <person name="Grigoriev I.V."/>
            <person name="Master E.R."/>
        </authorList>
    </citation>
    <scope>NUCLEOTIDE SEQUENCE [LARGE SCALE GENOMIC DNA]</scope>
    <source>
        <strain evidence="1 2">HHB-10118-sp</strain>
    </source>
</reference>
<dbReference type="KEGG" id="pco:PHACADRAFT_246418"/>
<dbReference type="GeneID" id="18913806"/>
<protein>
    <submittedName>
        <fullName evidence="1">Uncharacterized protein</fullName>
    </submittedName>
</protein>
<keyword evidence="2" id="KW-1185">Reference proteome</keyword>
<dbReference type="HOGENOM" id="CLU_2997174_0_0_1"/>
<evidence type="ECO:0000313" key="2">
    <source>
        <dbReference type="Proteomes" id="UP000008370"/>
    </source>
</evidence>
<dbReference type="InParanoid" id="K5WM04"/>
<dbReference type="RefSeq" id="XP_007389918.1">
    <property type="nucleotide sequence ID" value="XM_007389856.1"/>
</dbReference>
<dbReference type="AlphaFoldDB" id="K5WM04"/>
<accession>K5WM04</accession>
<evidence type="ECO:0000313" key="1">
    <source>
        <dbReference type="EMBL" id="EKM60460.1"/>
    </source>
</evidence>
<gene>
    <name evidence="1" type="ORF">PHACADRAFT_246418</name>
</gene>